<dbReference type="PANTHER" id="PTHR12728">
    <property type="entry name" value="BRIX DOMAIN CONTAINING PROTEIN"/>
    <property type="match status" value="1"/>
</dbReference>
<dbReference type="GO" id="GO:0005730">
    <property type="term" value="C:nucleolus"/>
    <property type="evidence" value="ECO:0007669"/>
    <property type="project" value="UniProtKB-SubCell"/>
</dbReference>
<dbReference type="AlphaFoldDB" id="A0AAV7Y1R7"/>
<evidence type="ECO:0000259" key="8">
    <source>
        <dbReference type="PROSITE" id="PS50833"/>
    </source>
</evidence>
<keyword evidence="10" id="KW-1185">Reference proteome</keyword>
<proteinExistence type="inferred from homology"/>
<feature type="compositionally biased region" description="Basic and acidic residues" evidence="7">
    <location>
        <begin position="287"/>
        <end position="297"/>
    </location>
</feature>
<dbReference type="InterPro" id="IPR039770">
    <property type="entry name" value="Rpf2"/>
</dbReference>
<dbReference type="GO" id="GO:0000027">
    <property type="term" value="P:ribosomal large subunit assembly"/>
    <property type="evidence" value="ECO:0007669"/>
    <property type="project" value="InterPro"/>
</dbReference>
<evidence type="ECO:0000256" key="2">
    <source>
        <dbReference type="ARBA" id="ARBA00010782"/>
    </source>
</evidence>
<protein>
    <recommendedName>
        <fullName evidence="3 6">Ribosome production factor 2 homolog</fullName>
    </recommendedName>
    <alternativeName>
        <fullName evidence="5 6">Ribosome biogenesis protein RPF2 homolog</fullName>
    </alternativeName>
</protein>
<accession>A0AAV7Y1R7</accession>
<dbReference type="Pfam" id="PF04427">
    <property type="entry name" value="Brix"/>
    <property type="match status" value="1"/>
</dbReference>
<dbReference type="SMART" id="SM00879">
    <property type="entry name" value="Brix"/>
    <property type="match status" value="1"/>
</dbReference>
<dbReference type="InterPro" id="IPR007109">
    <property type="entry name" value="Brix"/>
</dbReference>
<comment type="caution">
    <text evidence="9">The sequence shown here is derived from an EMBL/GenBank/DDBJ whole genome shotgun (WGS) entry which is preliminary data.</text>
</comment>
<dbReference type="Proteomes" id="UP001075354">
    <property type="component" value="Chromosome 1"/>
</dbReference>
<feature type="domain" description="Brix" evidence="8">
    <location>
        <begin position="31"/>
        <end position="234"/>
    </location>
</feature>
<dbReference type="PANTHER" id="PTHR12728:SF0">
    <property type="entry name" value="RIBOSOME PRODUCTION FACTOR 2 HOMOLOG"/>
    <property type="match status" value="1"/>
</dbReference>
<dbReference type="GO" id="GO:0019843">
    <property type="term" value="F:rRNA binding"/>
    <property type="evidence" value="ECO:0007669"/>
    <property type="project" value="UniProtKB-UniRule"/>
</dbReference>
<gene>
    <name evidence="9" type="ORF">ONE63_000685</name>
</gene>
<name>A0AAV7Y1R7_9NEOP</name>
<sequence length="321" mass="36944">MPVLQRIKKPTTRRGKRILLSKEPQVIEHTKKTFFVKGKKQGELGSTILKDIHKLKRPDAVILSQKNDILPFDDATFFERHGQKRDANLFWFASHNKKRPNNLVIGRLYNYQLLDMMELGVEKYTSLEEFKIEKIDMGVKPCLVFNGEIWGESPEYERLKNLLVDLFHREPAKAIRLQGIEHVMSFTAKDGMIYLRSYKILLKKSGQRTPRVELEEIGPSADMKLRRSKLASDGLFKTACKQPKALLIKKKKNITKDGLGTTHGRIHIPKQEVEKLQTRKMKGLKKTNAERKEERAALKKRRADAAVSDDASSSKRLRSAS</sequence>
<evidence type="ECO:0000256" key="7">
    <source>
        <dbReference type="SAM" id="MobiDB-lite"/>
    </source>
</evidence>
<feature type="region of interest" description="Disordered" evidence="7">
    <location>
        <begin position="275"/>
        <end position="321"/>
    </location>
</feature>
<comment type="subcellular location">
    <subcellularLocation>
        <location evidence="1 6">Nucleus</location>
        <location evidence="1 6">Nucleolus</location>
    </subcellularLocation>
</comment>
<evidence type="ECO:0000313" key="9">
    <source>
        <dbReference type="EMBL" id="KAJ1532054.1"/>
    </source>
</evidence>
<dbReference type="PROSITE" id="PS50833">
    <property type="entry name" value="BRIX"/>
    <property type="match status" value="1"/>
</dbReference>
<reference evidence="9" key="1">
    <citation type="submission" date="2022-12" db="EMBL/GenBank/DDBJ databases">
        <title>Chromosome-level genome assembly of the bean flower thrips Megalurothrips usitatus.</title>
        <authorList>
            <person name="Ma L."/>
            <person name="Liu Q."/>
            <person name="Li H."/>
            <person name="Cai W."/>
        </authorList>
    </citation>
    <scope>NUCLEOTIDE SEQUENCE</scope>
    <source>
        <strain evidence="9">Cailab_2022a</strain>
    </source>
</reference>
<dbReference type="EMBL" id="JAPTSV010000001">
    <property type="protein sequence ID" value="KAJ1532054.1"/>
    <property type="molecule type" value="Genomic_DNA"/>
</dbReference>
<comment type="similarity">
    <text evidence="2 6">Belongs to the RPF2 family.</text>
</comment>
<evidence type="ECO:0000256" key="3">
    <source>
        <dbReference type="ARBA" id="ARBA00020387"/>
    </source>
</evidence>
<evidence type="ECO:0000256" key="6">
    <source>
        <dbReference type="RuleBase" id="RU367086"/>
    </source>
</evidence>
<organism evidence="9 10">
    <name type="scientific">Megalurothrips usitatus</name>
    <name type="common">bean blossom thrips</name>
    <dbReference type="NCBI Taxonomy" id="439358"/>
    <lineage>
        <taxon>Eukaryota</taxon>
        <taxon>Metazoa</taxon>
        <taxon>Ecdysozoa</taxon>
        <taxon>Arthropoda</taxon>
        <taxon>Hexapoda</taxon>
        <taxon>Insecta</taxon>
        <taxon>Pterygota</taxon>
        <taxon>Neoptera</taxon>
        <taxon>Paraneoptera</taxon>
        <taxon>Thysanoptera</taxon>
        <taxon>Terebrantia</taxon>
        <taxon>Thripoidea</taxon>
        <taxon>Thripidae</taxon>
        <taxon>Megalurothrips</taxon>
    </lineage>
</organism>
<evidence type="ECO:0000256" key="4">
    <source>
        <dbReference type="ARBA" id="ARBA00023242"/>
    </source>
</evidence>
<dbReference type="GO" id="GO:0000463">
    <property type="term" value="P:maturation of LSU-rRNA from tricistronic rRNA transcript (SSU-rRNA, 5.8S rRNA, LSU-rRNA)"/>
    <property type="evidence" value="ECO:0007669"/>
    <property type="project" value="TreeGrafter"/>
</dbReference>
<keyword evidence="4 6" id="KW-0539">Nucleus</keyword>
<evidence type="ECO:0000256" key="1">
    <source>
        <dbReference type="ARBA" id="ARBA00004604"/>
    </source>
</evidence>
<evidence type="ECO:0000256" key="5">
    <source>
        <dbReference type="ARBA" id="ARBA00030889"/>
    </source>
</evidence>
<evidence type="ECO:0000313" key="10">
    <source>
        <dbReference type="Proteomes" id="UP001075354"/>
    </source>
</evidence>